<evidence type="ECO:0000256" key="2">
    <source>
        <dbReference type="ARBA" id="ARBA00023015"/>
    </source>
</evidence>
<dbReference type="GO" id="GO:0043565">
    <property type="term" value="F:sequence-specific DNA binding"/>
    <property type="evidence" value="ECO:0007669"/>
    <property type="project" value="TreeGrafter"/>
</dbReference>
<evidence type="ECO:0000259" key="8">
    <source>
        <dbReference type="PROSITE" id="PS51370"/>
    </source>
</evidence>
<organism evidence="9">
    <name type="scientific">Cysticapnos vesicaria</name>
    <dbReference type="NCBI Taxonomy" id="54430"/>
    <lineage>
        <taxon>Eukaryota</taxon>
        <taxon>Viridiplantae</taxon>
        <taxon>Streptophyta</taxon>
        <taxon>Embryophyta</taxon>
        <taxon>Tracheophyta</taxon>
        <taxon>Spermatophyta</taxon>
        <taxon>Magnoliopsida</taxon>
        <taxon>Ranunculales</taxon>
        <taxon>Papaveraceae</taxon>
        <taxon>Fumarioideae</taxon>
        <taxon>Cysticapnos</taxon>
    </lineage>
</organism>
<evidence type="ECO:0000259" key="7">
    <source>
        <dbReference type="PROSITE" id="PS51369"/>
    </source>
</evidence>
<feature type="compositionally biased region" description="Basic and acidic residues" evidence="6">
    <location>
        <begin position="102"/>
        <end position="114"/>
    </location>
</feature>
<dbReference type="PANTHER" id="PTHR31072">
    <property type="entry name" value="TRANSCRIPTION FACTOR TCP4-RELATED"/>
    <property type="match status" value="1"/>
</dbReference>
<dbReference type="PROSITE" id="PS51369">
    <property type="entry name" value="TCP"/>
    <property type="match status" value="1"/>
</dbReference>
<dbReference type="InterPro" id="IPR017887">
    <property type="entry name" value="TF_TCP_subgr"/>
</dbReference>
<evidence type="ECO:0000313" key="9">
    <source>
        <dbReference type="EMBL" id="ABG46643.1"/>
    </source>
</evidence>
<keyword evidence="5" id="KW-0539">Nucleus</keyword>
<dbReference type="PROSITE" id="PS51370">
    <property type="entry name" value="R"/>
    <property type="match status" value="1"/>
</dbReference>
<protein>
    <submittedName>
        <fullName evidence="9">Cycloidea-like protein PapaCyL2B</fullName>
    </submittedName>
</protein>
<dbReference type="Pfam" id="PF03634">
    <property type="entry name" value="TCP"/>
    <property type="match status" value="1"/>
</dbReference>
<feature type="domain" description="R" evidence="8">
    <location>
        <begin position="135"/>
        <end position="146"/>
    </location>
</feature>
<feature type="region of interest" description="Disordered" evidence="6">
    <location>
        <begin position="102"/>
        <end position="146"/>
    </location>
</feature>
<accession>A3E227</accession>
<evidence type="ECO:0000256" key="3">
    <source>
        <dbReference type="ARBA" id="ARBA00023125"/>
    </source>
</evidence>
<proteinExistence type="predicted"/>
<dbReference type="GO" id="GO:2000032">
    <property type="term" value="P:regulation of secondary shoot formation"/>
    <property type="evidence" value="ECO:0007669"/>
    <property type="project" value="TreeGrafter"/>
</dbReference>
<keyword evidence="3" id="KW-0238">DNA-binding</keyword>
<dbReference type="GO" id="GO:0005634">
    <property type="term" value="C:nucleus"/>
    <property type="evidence" value="ECO:0007669"/>
    <property type="project" value="UniProtKB-SubCell"/>
</dbReference>
<evidence type="ECO:0000256" key="6">
    <source>
        <dbReference type="SAM" id="MobiDB-lite"/>
    </source>
</evidence>
<dbReference type="InterPro" id="IPR005333">
    <property type="entry name" value="Transcription_factor_TCP"/>
</dbReference>
<feature type="non-terminal residue" evidence="9">
    <location>
        <position position="1"/>
    </location>
</feature>
<sequence>TRDRRMRLSIPIAREFFSLQDMLGADKPSKTVQWLLTKSKSAIEELTISLSQKRGINNKHQTTVAVATVSGSKSSTMSDCEVVSEIEETTVAYEEEAHDRRLLDFSKRKSRESSPNKGKKIRPERKTTYHHPLARESRAKARARAR</sequence>
<dbReference type="PANTHER" id="PTHR31072:SF93">
    <property type="entry name" value="TRANSCRIPTION FACTOR TCP24"/>
    <property type="match status" value="1"/>
</dbReference>
<dbReference type="InterPro" id="IPR017888">
    <property type="entry name" value="CYC/TB1_R_domain"/>
</dbReference>
<feature type="domain" description="TCP" evidence="7">
    <location>
        <begin position="1"/>
        <end position="46"/>
    </location>
</feature>
<feature type="non-terminal residue" evidence="9">
    <location>
        <position position="146"/>
    </location>
</feature>
<name>A3E227_9MAGN</name>
<evidence type="ECO:0000256" key="4">
    <source>
        <dbReference type="ARBA" id="ARBA00023163"/>
    </source>
</evidence>
<comment type="subcellular location">
    <subcellularLocation>
        <location evidence="1">Nucleus</location>
    </subcellularLocation>
</comment>
<keyword evidence="2" id="KW-0805">Transcription regulation</keyword>
<dbReference type="AlphaFoldDB" id="A3E227"/>
<keyword evidence="4" id="KW-0804">Transcription</keyword>
<reference evidence="9" key="1">
    <citation type="journal article" date="2007" name="Plant Physiol.">
        <title>Diversity and evolution of CYCLOIDEA-like TCP genes in relation to flower development in Papaveraceae.</title>
        <authorList>
            <person name="Damerval C."/>
            <person name="Le Guilloux M."/>
            <person name="Jager M."/>
            <person name="Charon C."/>
        </authorList>
    </citation>
    <scope>NUCLEOTIDE SEQUENCE</scope>
</reference>
<gene>
    <name evidence="9" type="primary">CyL2B</name>
</gene>
<dbReference type="GO" id="GO:0003700">
    <property type="term" value="F:DNA-binding transcription factor activity"/>
    <property type="evidence" value="ECO:0007669"/>
    <property type="project" value="InterPro"/>
</dbReference>
<evidence type="ECO:0000256" key="1">
    <source>
        <dbReference type="ARBA" id="ARBA00004123"/>
    </source>
</evidence>
<dbReference type="EMBL" id="DQ659314">
    <property type="protein sequence ID" value="ABG46643.1"/>
    <property type="molecule type" value="Genomic_DNA"/>
</dbReference>
<evidence type="ECO:0000256" key="5">
    <source>
        <dbReference type="ARBA" id="ARBA00023242"/>
    </source>
</evidence>